<name>A0ABP7EZN9_9ACTN</name>
<proteinExistence type="predicted"/>
<feature type="region of interest" description="Disordered" evidence="1">
    <location>
        <begin position="1"/>
        <end position="199"/>
    </location>
</feature>
<evidence type="ECO:0000256" key="1">
    <source>
        <dbReference type="SAM" id="MobiDB-lite"/>
    </source>
</evidence>
<accession>A0ABP7EZN9</accession>
<evidence type="ECO:0000313" key="2">
    <source>
        <dbReference type="EMBL" id="GAA3727807.1"/>
    </source>
</evidence>
<comment type="caution">
    <text evidence="2">The sequence shown here is derived from an EMBL/GenBank/DDBJ whole genome shotgun (WGS) entry which is preliminary data.</text>
</comment>
<keyword evidence="3" id="KW-1185">Reference proteome</keyword>
<feature type="compositionally biased region" description="Low complexity" evidence="1">
    <location>
        <begin position="154"/>
        <end position="173"/>
    </location>
</feature>
<dbReference type="Proteomes" id="UP001500908">
    <property type="component" value="Unassembled WGS sequence"/>
</dbReference>
<gene>
    <name evidence="2" type="ORF">GCM10022402_05630</name>
</gene>
<feature type="compositionally biased region" description="Polar residues" evidence="1">
    <location>
        <begin position="41"/>
        <end position="53"/>
    </location>
</feature>
<sequence length="199" mass="21277">MTGQSGVGGVPTEPPSSGFRQEDTTGSFARGDDYPPRYETGSHTPTTDYTTPYEQPAYGSSWHQQGWSGGTNEQAPFSYGANSGFDALSTPPQGFSSGGGSFARGDDYPPRYETGSHTPTTDYTTPYEQSGGGTPPPSYADYADVLSDYDPADPYGGYASSGPGYSYSGGWPHYPEPYYDDRDAYDSAPYRYGDGSSFD</sequence>
<dbReference type="EMBL" id="BAABDD010000002">
    <property type="protein sequence ID" value="GAA3727807.1"/>
    <property type="molecule type" value="Genomic_DNA"/>
</dbReference>
<reference evidence="3" key="1">
    <citation type="journal article" date="2019" name="Int. J. Syst. Evol. Microbiol.">
        <title>The Global Catalogue of Microorganisms (GCM) 10K type strain sequencing project: providing services to taxonomists for standard genome sequencing and annotation.</title>
        <authorList>
            <consortium name="The Broad Institute Genomics Platform"/>
            <consortium name="The Broad Institute Genome Sequencing Center for Infectious Disease"/>
            <person name="Wu L."/>
            <person name="Ma J."/>
        </authorList>
    </citation>
    <scope>NUCLEOTIDE SEQUENCE [LARGE SCALE GENOMIC DNA]</scope>
    <source>
        <strain evidence="3">JCM 17137</strain>
    </source>
</reference>
<protein>
    <submittedName>
        <fullName evidence="2">Uncharacterized protein</fullName>
    </submittedName>
</protein>
<organism evidence="2 3">
    <name type="scientific">Salinactinospora qingdaonensis</name>
    <dbReference type="NCBI Taxonomy" id="702744"/>
    <lineage>
        <taxon>Bacteria</taxon>
        <taxon>Bacillati</taxon>
        <taxon>Actinomycetota</taxon>
        <taxon>Actinomycetes</taxon>
        <taxon>Streptosporangiales</taxon>
        <taxon>Nocardiopsidaceae</taxon>
        <taxon>Salinactinospora</taxon>
    </lineage>
</organism>
<feature type="compositionally biased region" description="Polar residues" evidence="1">
    <location>
        <begin position="115"/>
        <end position="128"/>
    </location>
</feature>
<evidence type="ECO:0000313" key="3">
    <source>
        <dbReference type="Proteomes" id="UP001500908"/>
    </source>
</evidence>